<evidence type="ECO:0000313" key="2">
    <source>
        <dbReference type="EMBL" id="CAD8128378.1"/>
    </source>
</evidence>
<keyword evidence="1" id="KW-0812">Transmembrane</keyword>
<organism evidence="2 3">
    <name type="scientific">Paramecium sonneborni</name>
    <dbReference type="NCBI Taxonomy" id="65129"/>
    <lineage>
        <taxon>Eukaryota</taxon>
        <taxon>Sar</taxon>
        <taxon>Alveolata</taxon>
        <taxon>Ciliophora</taxon>
        <taxon>Intramacronucleata</taxon>
        <taxon>Oligohymenophorea</taxon>
        <taxon>Peniculida</taxon>
        <taxon>Parameciidae</taxon>
        <taxon>Paramecium</taxon>
    </lineage>
</organism>
<gene>
    <name evidence="2" type="ORF">PSON_ATCC_30995.1.T1880005</name>
</gene>
<evidence type="ECO:0000256" key="1">
    <source>
        <dbReference type="SAM" id="Phobius"/>
    </source>
</evidence>
<proteinExistence type="predicted"/>
<keyword evidence="1" id="KW-0472">Membrane</keyword>
<feature type="transmembrane region" description="Helical" evidence="1">
    <location>
        <begin position="170"/>
        <end position="190"/>
    </location>
</feature>
<name>A0A8S1RJK2_9CILI</name>
<dbReference type="AlphaFoldDB" id="A0A8S1RJK2"/>
<evidence type="ECO:0000313" key="3">
    <source>
        <dbReference type="Proteomes" id="UP000692954"/>
    </source>
</evidence>
<comment type="caution">
    <text evidence="2">The sequence shown here is derived from an EMBL/GenBank/DDBJ whole genome shotgun (WGS) entry which is preliminary data.</text>
</comment>
<accession>A0A8S1RJK2</accession>
<dbReference type="EMBL" id="CAJJDN010000188">
    <property type="protein sequence ID" value="CAD8128378.1"/>
    <property type="molecule type" value="Genomic_DNA"/>
</dbReference>
<sequence>MQIIQLLFSKKVQIKYIYQAECLKIILKLYLVQERLMKKTKSYNIILKLLKLIHINQTITKAMEIVYRFMSKYYQNFFGKIKEAINIYDIWIKIYANHSQLYAGKGIIYLLKQNKLGTCLQYNQIIMILLLGMNDEALDNLNKSLTLKQHSSITPQDLMDLVESKNKMQMFYYLQLLLIFLYYMCQVRLLEGIRIF</sequence>
<reference evidence="2" key="1">
    <citation type="submission" date="2021-01" db="EMBL/GenBank/DDBJ databases">
        <authorList>
            <consortium name="Genoscope - CEA"/>
            <person name="William W."/>
        </authorList>
    </citation>
    <scope>NUCLEOTIDE SEQUENCE</scope>
</reference>
<dbReference type="Proteomes" id="UP000692954">
    <property type="component" value="Unassembled WGS sequence"/>
</dbReference>
<keyword evidence="3" id="KW-1185">Reference proteome</keyword>
<keyword evidence="1" id="KW-1133">Transmembrane helix</keyword>
<protein>
    <submittedName>
        <fullName evidence="2">Uncharacterized protein</fullName>
    </submittedName>
</protein>